<reference evidence="1 2" key="1">
    <citation type="submission" date="2015-10" db="EMBL/GenBank/DDBJ databases">
        <title>Draft genome sequence of Streptomyces griseoruber DSM 40281, type strain for the species Streptomyces griseoruber.</title>
        <authorList>
            <person name="Ruckert C."/>
            <person name="Winkler A."/>
            <person name="Kalinowski J."/>
            <person name="Kampfer P."/>
            <person name="Glaeser S."/>
        </authorList>
    </citation>
    <scope>NUCLEOTIDE SEQUENCE [LARGE SCALE GENOMIC DNA]</scope>
    <source>
        <strain evidence="1 2">DSM 40281</strain>
    </source>
</reference>
<dbReference type="RefSeq" id="WP_055632753.1">
    <property type="nucleotide sequence ID" value="NZ_KQ948771.1"/>
</dbReference>
<accession>A0A101SW89</accession>
<comment type="caution">
    <text evidence="1">The sequence shown here is derived from an EMBL/GenBank/DDBJ whole genome shotgun (WGS) entry which is preliminary data.</text>
</comment>
<dbReference type="OrthoDB" id="4201401at2"/>
<dbReference type="Proteomes" id="UP000052982">
    <property type="component" value="Unassembled WGS sequence"/>
</dbReference>
<sequence>MTAHHAIEITLTRPATDCELRRARRVVALAGNNDSTRLLTLQRAKTPGRALRTLRRQLDAVLPIDVLTAHYPDREGCVLLNFALSHHARATIGRAAEACGQRPRDFLRQTVTDAVAQHKEDRVRRLMTRFEGMLALHSPEELLACAASTFLSHDNRLPSGRSQSCSTPS</sequence>
<keyword evidence="2" id="KW-1185">Reference proteome</keyword>
<protein>
    <submittedName>
        <fullName evidence="1">Uncharacterized protein</fullName>
    </submittedName>
</protein>
<name>A0A101SW89_9ACTN</name>
<organism evidence="1 2">
    <name type="scientific">Streptomyces griseoruber</name>
    <dbReference type="NCBI Taxonomy" id="1943"/>
    <lineage>
        <taxon>Bacteria</taxon>
        <taxon>Bacillati</taxon>
        <taxon>Actinomycetota</taxon>
        <taxon>Actinomycetes</taxon>
        <taxon>Kitasatosporales</taxon>
        <taxon>Streptomycetaceae</taxon>
        <taxon>Streptomyces</taxon>
    </lineage>
</organism>
<dbReference type="EMBL" id="LMWW01000036">
    <property type="protein sequence ID" value="KUN81292.1"/>
    <property type="molecule type" value="Genomic_DNA"/>
</dbReference>
<dbReference type="AlphaFoldDB" id="A0A101SW89"/>
<evidence type="ECO:0000313" key="1">
    <source>
        <dbReference type="EMBL" id="KUN81292.1"/>
    </source>
</evidence>
<proteinExistence type="predicted"/>
<gene>
    <name evidence="1" type="ORF">AQJ64_23120</name>
</gene>
<evidence type="ECO:0000313" key="2">
    <source>
        <dbReference type="Proteomes" id="UP000052982"/>
    </source>
</evidence>